<dbReference type="OrthoDB" id="9781481at2"/>
<dbReference type="InterPro" id="IPR027417">
    <property type="entry name" value="P-loop_NTPase"/>
</dbReference>
<name>A0A316DBD9_9BACL</name>
<sequence>MRVWKIAPGKYASNWEEALEKGQIFIGWPQMGDLSQYKSQEDLVDYYQEEYEVLHNPINNSFTLWGFTHLIQPGDVVIANKGGKSIVGIGKVTGEYEYMPEGNPEFPNVRKVDWVITQEIPLTKKQFPNKTLAEVSVDRLESIRTNAFKKVPNIGPIWKELFETTTGPNDGHPESKTSTDFFSEFWEFTKSRGFSFDRELIVRFATSLMSKPFLILSGISGTGKTKIAQLFAEFMTQQTPKRPNEVSSGILNFEYELKPYNFSYTRLMIPTAIVKQLEQLELDFSEGETVTIRYGNATEEALIKRQGGTVRLGFRKGLASWVSNHFKIDDVVYIQIQNDGTDWEFSVQPYTGQASVPQQYAFLSVRPDWLDHRGLLGGYNPLTETYQVSEMLKILLRAQRALEHPFFVILDEMNLAKVEYYFSDFLSCLESRLFKDGTLQQEAIQLHQADAEVEQGLSFVDEDGSVYQIPKSIKIPHNLYFIGTVNVDETTYMFSPKVLDRAHVIECNTIDFASYRQEVASSIQRRYEPRLSYTEKVEFFTMLGEFHKALYAKTFLRGNTVDRLQSAFVSADSL</sequence>
<dbReference type="SUPFAM" id="SSF52540">
    <property type="entry name" value="P-loop containing nucleoside triphosphate hydrolases"/>
    <property type="match status" value="1"/>
</dbReference>
<gene>
    <name evidence="1" type="ORF">C7459_105159</name>
</gene>
<reference evidence="1 2" key="1">
    <citation type="submission" date="2018-05" db="EMBL/GenBank/DDBJ databases">
        <title>Genomic Encyclopedia of Type Strains, Phase IV (KMG-IV): sequencing the most valuable type-strain genomes for metagenomic binning, comparative biology and taxonomic classification.</title>
        <authorList>
            <person name="Goeker M."/>
        </authorList>
    </citation>
    <scope>NUCLEOTIDE SEQUENCE [LARGE SCALE GENOMIC DNA]</scope>
    <source>
        <strain evidence="1 2">DSM 18773</strain>
    </source>
</reference>
<dbReference type="AlphaFoldDB" id="A0A316DBD9"/>
<evidence type="ECO:0008006" key="3">
    <source>
        <dbReference type="Google" id="ProtNLM"/>
    </source>
</evidence>
<comment type="caution">
    <text evidence="1">The sequence shown here is derived from an EMBL/GenBank/DDBJ whole genome shotgun (WGS) entry which is preliminary data.</text>
</comment>
<proteinExistence type="predicted"/>
<evidence type="ECO:0000313" key="1">
    <source>
        <dbReference type="EMBL" id="PWK14402.1"/>
    </source>
</evidence>
<dbReference type="Proteomes" id="UP000245634">
    <property type="component" value="Unassembled WGS sequence"/>
</dbReference>
<accession>A0A316DBD9</accession>
<organism evidence="1 2">
    <name type="scientific">Tumebacillus permanentifrigoris</name>
    <dbReference type="NCBI Taxonomy" id="378543"/>
    <lineage>
        <taxon>Bacteria</taxon>
        <taxon>Bacillati</taxon>
        <taxon>Bacillota</taxon>
        <taxon>Bacilli</taxon>
        <taxon>Bacillales</taxon>
        <taxon>Alicyclobacillaceae</taxon>
        <taxon>Tumebacillus</taxon>
    </lineage>
</organism>
<evidence type="ECO:0000313" key="2">
    <source>
        <dbReference type="Proteomes" id="UP000245634"/>
    </source>
</evidence>
<keyword evidence="2" id="KW-1185">Reference proteome</keyword>
<dbReference type="EMBL" id="QGGL01000005">
    <property type="protein sequence ID" value="PWK14402.1"/>
    <property type="molecule type" value="Genomic_DNA"/>
</dbReference>
<protein>
    <recommendedName>
        <fullName evidence="3">Dynein-related subfamily AAA family protein</fullName>
    </recommendedName>
</protein>
<dbReference type="RefSeq" id="WP_109687874.1">
    <property type="nucleotide sequence ID" value="NZ_QGGL01000005.1"/>
</dbReference>
<dbReference type="Gene3D" id="3.40.50.300">
    <property type="entry name" value="P-loop containing nucleotide triphosphate hydrolases"/>
    <property type="match status" value="1"/>
</dbReference>